<proteinExistence type="predicted"/>
<dbReference type="InterPro" id="IPR035919">
    <property type="entry name" value="EAL_sf"/>
</dbReference>
<dbReference type="Pfam" id="PF00563">
    <property type="entry name" value="EAL"/>
    <property type="match status" value="1"/>
</dbReference>
<dbReference type="InterPro" id="IPR052155">
    <property type="entry name" value="Biofilm_reg_signaling"/>
</dbReference>
<dbReference type="PANTHER" id="PTHR44757">
    <property type="entry name" value="DIGUANYLATE CYCLASE DGCP"/>
    <property type="match status" value="1"/>
</dbReference>
<dbReference type="EMBL" id="PZZL01000036">
    <property type="protein sequence ID" value="PTM44186.1"/>
    <property type="molecule type" value="Genomic_DNA"/>
</dbReference>
<dbReference type="InterPro" id="IPR000700">
    <property type="entry name" value="PAS-assoc_C"/>
</dbReference>
<dbReference type="PROSITE" id="PS50887">
    <property type="entry name" value="GGDEF"/>
    <property type="match status" value="1"/>
</dbReference>
<dbReference type="Gene3D" id="3.20.20.450">
    <property type="entry name" value="EAL domain"/>
    <property type="match status" value="1"/>
</dbReference>
<dbReference type="CDD" id="cd01948">
    <property type="entry name" value="EAL"/>
    <property type="match status" value="1"/>
</dbReference>
<organism evidence="5 6">
    <name type="scientific">Phreatobacter oligotrophus</name>
    <dbReference type="NCBI Taxonomy" id="1122261"/>
    <lineage>
        <taxon>Bacteria</taxon>
        <taxon>Pseudomonadati</taxon>
        <taxon>Pseudomonadota</taxon>
        <taxon>Alphaproteobacteria</taxon>
        <taxon>Hyphomicrobiales</taxon>
        <taxon>Phreatobacteraceae</taxon>
        <taxon>Phreatobacter</taxon>
    </lineage>
</organism>
<dbReference type="PROSITE" id="PS50883">
    <property type="entry name" value="EAL"/>
    <property type="match status" value="1"/>
</dbReference>
<evidence type="ECO:0000313" key="6">
    <source>
        <dbReference type="Proteomes" id="UP000241808"/>
    </source>
</evidence>
<comment type="caution">
    <text evidence="5">The sequence shown here is derived from an EMBL/GenBank/DDBJ whole genome shotgun (WGS) entry which is preliminary data.</text>
</comment>
<dbReference type="Pfam" id="PF00990">
    <property type="entry name" value="GGDEF"/>
    <property type="match status" value="1"/>
</dbReference>
<evidence type="ECO:0000259" key="3">
    <source>
        <dbReference type="PROSITE" id="PS50883"/>
    </source>
</evidence>
<feature type="domain" description="PAC" evidence="2">
    <location>
        <begin position="231"/>
        <end position="283"/>
    </location>
</feature>
<reference evidence="5 6" key="1">
    <citation type="submission" date="2018-04" db="EMBL/GenBank/DDBJ databases">
        <title>Genomic Encyclopedia of Archaeal and Bacterial Type Strains, Phase II (KMG-II): from individual species to whole genera.</title>
        <authorList>
            <person name="Goeker M."/>
        </authorList>
    </citation>
    <scope>NUCLEOTIDE SEQUENCE [LARGE SCALE GENOMIC DNA]</scope>
    <source>
        <strain evidence="5 6">DSM 25521</strain>
    </source>
</reference>
<dbReference type="PANTHER" id="PTHR44757:SF2">
    <property type="entry name" value="BIOFILM ARCHITECTURE MAINTENANCE PROTEIN MBAA"/>
    <property type="match status" value="1"/>
</dbReference>
<dbReference type="Pfam" id="PF12860">
    <property type="entry name" value="PAS_7"/>
    <property type="match status" value="3"/>
</dbReference>
<dbReference type="InterPro" id="IPR000014">
    <property type="entry name" value="PAS"/>
</dbReference>
<dbReference type="InterPro" id="IPR001610">
    <property type="entry name" value="PAC"/>
</dbReference>
<dbReference type="InterPro" id="IPR001633">
    <property type="entry name" value="EAL_dom"/>
</dbReference>
<dbReference type="SUPFAM" id="SSF55073">
    <property type="entry name" value="Nucleotide cyclase"/>
    <property type="match status" value="1"/>
</dbReference>
<feature type="domain" description="EAL" evidence="3">
    <location>
        <begin position="832"/>
        <end position="1082"/>
    </location>
</feature>
<keyword evidence="6" id="KW-1185">Reference proteome</keyword>
<name>A0A2T4YLP5_9HYPH</name>
<feature type="domain" description="PAS" evidence="1">
    <location>
        <begin position="159"/>
        <end position="206"/>
    </location>
</feature>
<evidence type="ECO:0000259" key="2">
    <source>
        <dbReference type="PROSITE" id="PS50113"/>
    </source>
</evidence>
<evidence type="ECO:0000313" key="5">
    <source>
        <dbReference type="EMBL" id="PTM44186.1"/>
    </source>
</evidence>
<dbReference type="NCBIfam" id="TIGR00254">
    <property type="entry name" value="GGDEF"/>
    <property type="match status" value="1"/>
</dbReference>
<dbReference type="InterPro" id="IPR035965">
    <property type="entry name" value="PAS-like_dom_sf"/>
</dbReference>
<evidence type="ECO:0000259" key="4">
    <source>
        <dbReference type="PROSITE" id="PS50887"/>
    </source>
</evidence>
<protein>
    <submittedName>
        <fullName evidence="5">PAS domain S-box-containing protein/diguanylate cyclase (GGDEF)-like protein</fullName>
    </submittedName>
</protein>
<dbReference type="InterPro" id="IPR000160">
    <property type="entry name" value="GGDEF_dom"/>
</dbReference>
<dbReference type="AlphaFoldDB" id="A0A2T4YLP5"/>
<dbReference type="Gene3D" id="3.30.450.20">
    <property type="entry name" value="PAS domain"/>
    <property type="match status" value="4"/>
</dbReference>
<dbReference type="SMART" id="SM00091">
    <property type="entry name" value="PAS"/>
    <property type="match status" value="4"/>
</dbReference>
<dbReference type="SMART" id="SM00086">
    <property type="entry name" value="PAC"/>
    <property type="match status" value="2"/>
</dbReference>
<dbReference type="PROSITE" id="PS50113">
    <property type="entry name" value="PAC"/>
    <property type="match status" value="1"/>
</dbReference>
<dbReference type="Pfam" id="PF08448">
    <property type="entry name" value="PAS_4"/>
    <property type="match status" value="1"/>
</dbReference>
<dbReference type="InterPro" id="IPR013656">
    <property type="entry name" value="PAS_4"/>
</dbReference>
<accession>A0A2T4YLP5</accession>
<dbReference type="FunFam" id="3.30.70.270:FF:000001">
    <property type="entry name" value="Diguanylate cyclase domain protein"/>
    <property type="match status" value="1"/>
</dbReference>
<dbReference type="GO" id="GO:0003824">
    <property type="term" value="F:catalytic activity"/>
    <property type="evidence" value="ECO:0007669"/>
    <property type="project" value="UniProtKB-ARBA"/>
</dbReference>
<evidence type="ECO:0000259" key="1">
    <source>
        <dbReference type="PROSITE" id="PS50112"/>
    </source>
</evidence>
<sequence>MARLSSQVCTHFGADPVSMAPSEQDWSKLVALAPTGMAVVDDAGRLLAINDIALWLLGHDDLDRPAHLDLGAAWRTRDAPFQSFWGRFGARTHDTLGAKAVVSLDGPDGACRWLSVAVLPIAGASNDRFVVSIDDVTEIGATADKNEAARRDAEQALEQANAFQSALNSAALIAMIDRRGRFVEANSPFCRLSGFEREELIGRHYLSLQASDMPQTLARHVLRTLRRQSVWRGELCEVSKGGQRYWADTSVSPLHGPSGRIDRFLIVRTDITAGRRAEMLLAEAIDAVPDGFVIFDEEDKLAVCNAAYRNGYPETAPIVAPGVSFEEIIRFGLERGQYPTAGTSASSQADWLNDRLRSHQADANELLQQLPNGRWMQVRERRTKSGHSVGFRTDVTDIVQQRELLKTIIDSFPGGISYIDANMRLRHHNAQFREILELPEDLIDPSVTTLQDIISYNAYRGEYGPGDPEQQVAERLELATRNVPHQFERVRPDGRVIAVQGVPVSGGGFVTSYIDVTERKSLYDKALRASQEASEKAQQLSLTLEHMAQGLVMFGADERLSIFNQRYVQLFELDPGQVVKGMSAFELLQLRGDAGTFSGEPVERLIALKRDLADGEEFRTTLKTRSGRLIQSVTSPIPGGGWVTTHEDVTDRAAALERIHHAAHHDALTGLNNRAALKSYVGEALLSGQSFSILMIDLDRFKAVNDTYGHAVGDEILRQVAERMRRCVLDEDIVARLGGDEFAIIHRSLPQVPMATIAIGHRLLEAVSEPCMVEDRQLLVGASIGIAMAPTHGASADELMRNADAALYKAKADGRNGVRVYDSELDAIVRSRRALEADIRLAHLRREFRLHYQPVVDLRSGEVTGVEALLRWQHPERGLISPAAFVPLLEETGLINPVGDWVIEQACRDAQEMPPHVRVAVNVSPVQLRNRSMCAIVEPLLLATGLDPARLELEVTESILIDRDEVLLDDLQRLRKLGVHIVLDDFGTGYSSLSYIRTFPFDKLKIDKVFIDDLSRSADAHAVVCAVIGLTKSLGISSTAEGIEQSDQAQLLASAGCSFGQGYLFGRPVPADQLVFERRRIGEVLETPRRKAG</sequence>
<feature type="domain" description="GGDEF" evidence="4">
    <location>
        <begin position="689"/>
        <end position="823"/>
    </location>
</feature>
<dbReference type="CDD" id="cd00130">
    <property type="entry name" value="PAS"/>
    <property type="match status" value="1"/>
</dbReference>
<dbReference type="Proteomes" id="UP000241808">
    <property type="component" value="Unassembled WGS sequence"/>
</dbReference>
<dbReference type="InterPro" id="IPR029787">
    <property type="entry name" value="Nucleotide_cyclase"/>
</dbReference>
<dbReference type="OrthoDB" id="9814202at2"/>
<dbReference type="NCBIfam" id="TIGR00229">
    <property type="entry name" value="sensory_box"/>
    <property type="match status" value="1"/>
</dbReference>
<dbReference type="Gene3D" id="3.30.70.270">
    <property type="match status" value="1"/>
</dbReference>
<dbReference type="InterPro" id="IPR043128">
    <property type="entry name" value="Rev_trsase/Diguanyl_cyclase"/>
</dbReference>
<gene>
    <name evidence="5" type="ORF">C8P69_1362</name>
</gene>
<dbReference type="SMART" id="SM00267">
    <property type="entry name" value="GGDEF"/>
    <property type="match status" value="1"/>
</dbReference>
<dbReference type="SMART" id="SM00052">
    <property type="entry name" value="EAL"/>
    <property type="match status" value="1"/>
</dbReference>
<dbReference type="PROSITE" id="PS50112">
    <property type="entry name" value="PAS"/>
    <property type="match status" value="1"/>
</dbReference>
<dbReference type="SUPFAM" id="SSF141868">
    <property type="entry name" value="EAL domain-like"/>
    <property type="match status" value="1"/>
</dbReference>
<dbReference type="SUPFAM" id="SSF55785">
    <property type="entry name" value="PYP-like sensor domain (PAS domain)"/>
    <property type="match status" value="4"/>
</dbReference>
<dbReference type="CDD" id="cd01949">
    <property type="entry name" value="GGDEF"/>
    <property type="match status" value="1"/>
</dbReference>